<dbReference type="Proteomes" id="UP000027178">
    <property type="component" value="Unassembled WGS sequence"/>
</dbReference>
<dbReference type="PATRIC" id="fig|1348663.4.peg.5672"/>
<sequence>METLTVQAPQTLVADEAFDLVIGDLEQDVPGHRQDALPQATTCVRVYCVPNL</sequence>
<name>A0A066YWQ1_9ACTN</name>
<comment type="caution">
    <text evidence="1">The sequence shown here is derived from an EMBL/GenBank/DDBJ whole genome shotgun (WGS) entry which is preliminary data.</text>
</comment>
<dbReference type="HOGENOM" id="CLU_3118801_0_0_11"/>
<reference evidence="1 2" key="1">
    <citation type="submission" date="2014-05" db="EMBL/GenBank/DDBJ databases">
        <title>Draft Genome Sequence of Kitasatospora cheerisanensis KCTC 2395.</title>
        <authorList>
            <person name="Nam D.H."/>
        </authorList>
    </citation>
    <scope>NUCLEOTIDE SEQUENCE [LARGE SCALE GENOMIC DNA]</scope>
    <source>
        <strain evidence="1 2">KCTC 2395</strain>
    </source>
</reference>
<dbReference type="AlphaFoldDB" id="A0A066YWQ1"/>
<dbReference type="RefSeq" id="WP_167574125.1">
    <property type="nucleotide sequence ID" value="NZ_KK853997.1"/>
</dbReference>
<protein>
    <submittedName>
        <fullName evidence="1">Uncharacterized protein</fullName>
    </submittedName>
</protein>
<keyword evidence="2" id="KW-1185">Reference proteome</keyword>
<evidence type="ECO:0000313" key="1">
    <source>
        <dbReference type="EMBL" id="KDN82355.1"/>
    </source>
</evidence>
<organism evidence="1 2">
    <name type="scientific">Kitasatospora cheerisanensis KCTC 2395</name>
    <dbReference type="NCBI Taxonomy" id="1348663"/>
    <lineage>
        <taxon>Bacteria</taxon>
        <taxon>Bacillati</taxon>
        <taxon>Actinomycetota</taxon>
        <taxon>Actinomycetes</taxon>
        <taxon>Kitasatosporales</taxon>
        <taxon>Streptomycetaceae</taxon>
        <taxon>Kitasatospora</taxon>
    </lineage>
</organism>
<accession>A0A066YWQ1</accession>
<dbReference type="EMBL" id="JNBY01000112">
    <property type="protein sequence ID" value="KDN82355.1"/>
    <property type="molecule type" value="Genomic_DNA"/>
</dbReference>
<evidence type="ECO:0000313" key="2">
    <source>
        <dbReference type="Proteomes" id="UP000027178"/>
    </source>
</evidence>
<proteinExistence type="predicted"/>
<gene>
    <name evidence="1" type="ORF">KCH_58620</name>
</gene>